<evidence type="ECO:0000313" key="3">
    <source>
        <dbReference type="Proteomes" id="UP000054721"/>
    </source>
</evidence>
<dbReference type="AlphaFoldDB" id="A0A0V1KRS8"/>
<organism evidence="2 3">
    <name type="scientific">Trichinella nativa</name>
    <dbReference type="NCBI Taxonomy" id="6335"/>
    <lineage>
        <taxon>Eukaryota</taxon>
        <taxon>Metazoa</taxon>
        <taxon>Ecdysozoa</taxon>
        <taxon>Nematoda</taxon>
        <taxon>Enoplea</taxon>
        <taxon>Dorylaimia</taxon>
        <taxon>Trichinellida</taxon>
        <taxon>Trichinellidae</taxon>
        <taxon>Trichinella</taxon>
    </lineage>
</organism>
<dbReference type="Proteomes" id="UP000054721">
    <property type="component" value="Unassembled WGS sequence"/>
</dbReference>
<feature type="non-terminal residue" evidence="2">
    <location>
        <position position="1"/>
    </location>
</feature>
<accession>A0A0V1KRS8</accession>
<reference evidence="2 3" key="1">
    <citation type="submission" date="2015-05" db="EMBL/GenBank/DDBJ databases">
        <title>Evolution of Trichinella species and genotypes.</title>
        <authorList>
            <person name="Korhonen P.K."/>
            <person name="Edoardo P."/>
            <person name="Giuseppe L.R."/>
            <person name="Gasser R.B."/>
        </authorList>
    </citation>
    <scope>NUCLEOTIDE SEQUENCE [LARGE SCALE GENOMIC DNA]</scope>
    <source>
        <strain evidence="2">ISS10</strain>
    </source>
</reference>
<evidence type="ECO:0000313" key="1">
    <source>
        <dbReference type="EMBL" id="KRZ47943.1"/>
    </source>
</evidence>
<dbReference type="EMBL" id="JYDW01000513">
    <property type="protein sequence ID" value="KRZ47943.1"/>
    <property type="molecule type" value="Genomic_DNA"/>
</dbReference>
<feature type="non-terminal residue" evidence="2">
    <location>
        <position position="34"/>
    </location>
</feature>
<dbReference type="EMBL" id="JYDW01000292">
    <property type="protein sequence ID" value="KRZ49825.1"/>
    <property type="molecule type" value="Genomic_DNA"/>
</dbReference>
<name>A0A0V1KRS8_9BILA</name>
<gene>
    <name evidence="2" type="ORF">T02_16164</name>
    <name evidence="1" type="ORF">T02_2538</name>
</gene>
<protein>
    <submittedName>
        <fullName evidence="2">Uncharacterized protein</fullName>
    </submittedName>
</protein>
<sequence length="34" mass="3759">LPYAEITIWPTGCGYCPRPTRDFRPPAPGQVTPT</sequence>
<proteinExistence type="predicted"/>
<keyword evidence="3" id="KW-1185">Reference proteome</keyword>
<evidence type="ECO:0000313" key="2">
    <source>
        <dbReference type="EMBL" id="KRZ49825.1"/>
    </source>
</evidence>
<comment type="caution">
    <text evidence="2">The sequence shown here is derived from an EMBL/GenBank/DDBJ whole genome shotgun (WGS) entry which is preliminary data.</text>
</comment>